<evidence type="ECO:0000313" key="3">
    <source>
        <dbReference type="Proteomes" id="UP000762676"/>
    </source>
</evidence>
<keyword evidence="3" id="KW-1185">Reference proteome</keyword>
<reference evidence="2 3" key="1">
    <citation type="journal article" date="2021" name="Elife">
        <title>Chloroplast acquisition without the gene transfer in kleptoplastic sea slugs, Plakobranchus ocellatus.</title>
        <authorList>
            <person name="Maeda T."/>
            <person name="Takahashi S."/>
            <person name="Yoshida T."/>
            <person name="Shimamura S."/>
            <person name="Takaki Y."/>
            <person name="Nagai Y."/>
            <person name="Toyoda A."/>
            <person name="Suzuki Y."/>
            <person name="Arimoto A."/>
            <person name="Ishii H."/>
            <person name="Satoh N."/>
            <person name="Nishiyama T."/>
            <person name="Hasebe M."/>
            <person name="Maruyama T."/>
            <person name="Minagawa J."/>
            <person name="Obokata J."/>
            <person name="Shigenobu S."/>
        </authorList>
    </citation>
    <scope>NUCLEOTIDE SEQUENCE [LARGE SCALE GENOMIC DNA]</scope>
</reference>
<proteinExistence type="predicted"/>
<feature type="signal peptide" evidence="1">
    <location>
        <begin position="1"/>
        <end position="30"/>
    </location>
</feature>
<comment type="caution">
    <text evidence="2">The sequence shown here is derived from an EMBL/GenBank/DDBJ whole genome shotgun (WGS) entry which is preliminary data.</text>
</comment>
<name>A0AAV4GQ02_9GAST</name>
<keyword evidence="1" id="KW-0732">Signal</keyword>
<dbReference type="Proteomes" id="UP000762676">
    <property type="component" value="Unassembled WGS sequence"/>
</dbReference>
<gene>
    <name evidence="2" type="ORF">ElyMa_002468600</name>
</gene>
<dbReference type="AlphaFoldDB" id="A0AAV4GQ02"/>
<dbReference type="EMBL" id="BMAT01005053">
    <property type="protein sequence ID" value="GFR86450.1"/>
    <property type="molecule type" value="Genomic_DNA"/>
</dbReference>
<evidence type="ECO:0000256" key="1">
    <source>
        <dbReference type="SAM" id="SignalP"/>
    </source>
</evidence>
<sequence length="237" mass="25584">MPSFLPIQRSNQCSCSCRLVWFWFLWLAQTLPDAAPGVRALDLDDDHLIRRRINPGLGMGRMLGTSKMLSDDDDDDPDFILSTNVRASSSVGGLSGTPGMVGGASLLSTGPGTVSASLGGTYDFLGTKGGLGLPPVYGVISEGFQTSSHWTKANLRVAEKETPVLWFREAAHPTKVQALQQTAQKLLVEGASPTPIPQKIYEMEKKIPVLWIALSVQAGHLPFYSLPPDKCLIYASI</sequence>
<feature type="chain" id="PRO_5043898731" evidence="1">
    <location>
        <begin position="31"/>
        <end position="237"/>
    </location>
</feature>
<protein>
    <submittedName>
        <fullName evidence="2">Uncharacterized protein</fullName>
    </submittedName>
</protein>
<accession>A0AAV4GQ02</accession>
<organism evidence="2 3">
    <name type="scientific">Elysia marginata</name>
    <dbReference type="NCBI Taxonomy" id="1093978"/>
    <lineage>
        <taxon>Eukaryota</taxon>
        <taxon>Metazoa</taxon>
        <taxon>Spiralia</taxon>
        <taxon>Lophotrochozoa</taxon>
        <taxon>Mollusca</taxon>
        <taxon>Gastropoda</taxon>
        <taxon>Heterobranchia</taxon>
        <taxon>Euthyneura</taxon>
        <taxon>Panpulmonata</taxon>
        <taxon>Sacoglossa</taxon>
        <taxon>Placobranchoidea</taxon>
        <taxon>Plakobranchidae</taxon>
        <taxon>Elysia</taxon>
    </lineage>
</organism>
<evidence type="ECO:0000313" key="2">
    <source>
        <dbReference type="EMBL" id="GFR86450.1"/>
    </source>
</evidence>